<comment type="caution">
    <text evidence="9">The sequence shown here is derived from an EMBL/GenBank/DDBJ whole genome shotgun (WGS) entry which is preliminary data.</text>
</comment>
<keyword evidence="3" id="KW-0813">Transport</keyword>
<dbReference type="GO" id="GO:0015288">
    <property type="term" value="F:porin activity"/>
    <property type="evidence" value="ECO:0007669"/>
    <property type="project" value="TreeGrafter"/>
</dbReference>
<accession>A0A5B3GAH8</accession>
<evidence type="ECO:0000313" key="10">
    <source>
        <dbReference type="Proteomes" id="UP000323567"/>
    </source>
</evidence>
<keyword evidence="4" id="KW-1134">Transmembrane beta strand</keyword>
<organism evidence="9 10">
    <name type="scientific">Alistipes shahii</name>
    <dbReference type="NCBI Taxonomy" id="328814"/>
    <lineage>
        <taxon>Bacteria</taxon>
        <taxon>Pseudomonadati</taxon>
        <taxon>Bacteroidota</taxon>
        <taxon>Bacteroidia</taxon>
        <taxon>Bacteroidales</taxon>
        <taxon>Rikenellaceae</taxon>
        <taxon>Alistipes</taxon>
    </lineage>
</organism>
<keyword evidence="6" id="KW-0472">Membrane</keyword>
<name>A0A5B3GAH8_9BACT</name>
<evidence type="ECO:0000256" key="3">
    <source>
        <dbReference type="ARBA" id="ARBA00022448"/>
    </source>
</evidence>
<dbReference type="PANTHER" id="PTHR30026:SF5">
    <property type="entry name" value="ABC-TYPE EFFLUX SYSTEM SECRETIN COMPONENT"/>
    <property type="match status" value="1"/>
</dbReference>
<evidence type="ECO:0000256" key="2">
    <source>
        <dbReference type="ARBA" id="ARBA00007613"/>
    </source>
</evidence>
<keyword evidence="8" id="KW-0732">Signal</keyword>
<dbReference type="PANTHER" id="PTHR30026">
    <property type="entry name" value="OUTER MEMBRANE PROTEIN TOLC"/>
    <property type="match status" value="1"/>
</dbReference>
<evidence type="ECO:0000256" key="1">
    <source>
        <dbReference type="ARBA" id="ARBA00004442"/>
    </source>
</evidence>
<feature type="chain" id="PRO_5023109396" evidence="8">
    <location>
        <begin position="25"/>
        <end position="494"/>
    </location>
</feature>
<evidence type="ECO:0000256" key="7">
    <source>
        <dbReference type="ARBA" id="ARBA00023237"/>
    </source>
</evidence>
<dbReference type="GO" id="GO:0015562">
    <property type="term" value="F:efflux transmembrane transporter activity"/>
    <property type="evidence" value="ECO:0007669"/>
    <property type="project" value="InterPro"/>
</dbReference>
<evidence type="ECO:0000256" key="6">
    <source>
        <dbReference type="ARBA" id="ARBA00023136"/>
    </source>
</evidence>
<comment type="similarity">
    <text evidence="2">Belongs to the outer membrane factor (OMF) (TC 1.B.17) family.</text>
</comment>
<evidence type="ECO:0000256" key="4">
    <source>
        <dbReference type="ARBA" id="ARBA00022452"/>
    </source>
</evidence>
<dbReference type="GO" id="GO:1990281">
    <property type="term" value="C:efflux pump complex"/>
    <property type="evidence" value="ECO:0007669"/>
    <property type="project" value="TreeGrafter"/>
</dbReference>
<evidence type="ECO:0000256" key="8">
    <source>
        <dbReference type="SAM" id="SignalP"/>
    </source>
</evidence>
<feature type="signal peptide" evidence="8">
    <location>
        <begin position="1"/>
        <end position="24"/>
    </location>
</feature>
<evidence type="ECO:0000256" key="5">
    <source>
        <dbReference type="ARBA" id="ARBA00022692"/>
    </source>
</evidence>
<dbReference type="EMBL" id="VVXK01000007">
    <property type="protein sequence ID" value="KAA2370595.1"/>
    <property type="molecule type" value="Genomic_DNA"/>
</dbReference>
<dbReference type="InterPro" id="IPR003423">
    <property type="entry name" value="OMP_efflux"/>
</dbReference>
<dbReference type="AlphaFoldDB" id="A0A5B3GAH8"/>
<keyword evidence="5" id="KW-0812">Transmembrane</keyword>
<dbReference type="Proteomes" id="UP000323567">
    <property type="component" value="Unassembled WGS sequence"/>
</dbReference>
<dbReference type="Pfam" id="PF02321">
    <property type="entry name" value="OEP"/>
    <property type="match status" value="2"/>
</dbReference>
<evidence type="ECO:0000313" key="9">
    <source>
        <dbReference type="EMBL" id="KAA2370595.1"/>
    </source>
</evidence>
<dbReference type="SUPFAM" id="SSF56954">
    <property type="entry name" value="Outer membrane efflux proteins (OEP)"/>
    <property type="match status" value="1"/>
</dbReference>
<dbReference type="InterPro" id="IPR051906">
    <property type="entry name" value="TolC-like"/>
</dbReference>
<proteinExistence type="inferred from homology"/>
<reference evidence="9 10" key="1">
    <citation type="journal article" date="2019" name="Nat. Med.">
        <title>A library of human gut bacterial isolates paired with longitudinal multiomics data enables mechanistic microbiome research.</title>
        <authorList>
            <person name="Poyet M."/>
            <person name="Groussin M."/>
            <person name="Gibbons S.M."/>
            <person name="Avila-Pacheco J."/>
            <person name="Jiang X."/>
            <person name="Kearney S.M."/>
            <person name="Perrotta A.R."/>
            <person name="Berdy B."/>
            <person name="Zhao S."/>
            <person name="Lieberman T.D."/>
            <person name="Swanson P.K."/>
            <person name="Smith M."/>
            <person name="Roesemann S."/>
            <person name="Alexander J.E."/>
            <person name="Rich S.A."/>
            <person name="Livny J."/>
            <person name="Vlamakis H."/>
            <person name="Clish C."/>
            <person name="Bullock K."/>
            <person name="Deik A."/>
            <person name="Scott J."/>
            <person name="Pierce K.A."/>
            <person name="Xavier R.J."/>
            <person name="Alm E.J."/>
        </authorList>
    </citation>
    <scope>NUCLEOTIDE SEQUENCE [LARGE SCALE GENOMIC DNA]</scope>
    <source>
        <strain evidence="9 10">BIOML-A2</strain>
    </source>
</reference>
<dbReference type="Gene3D" id="1.20.1600.10">
    <property type="entry name" value="Outer membrane efflux proteins (OEP)"/>
    <property type="match status" value="1"/>
</dbReference>
<protein>
    <submittedName>
        <fullName evidence="9">TolC family protein</fullName>
    </submittedName>
</protein>
<comment type="subcellular location">
    <subcellularLocation>
        <location evidence="1">Cell outer membrane</location>
    </subcellularLocation>
</comment>
<gene>
    <name evidence="9" type="ORF">F2Y13_06415</name>
</gene>
<keyword evidence="7" id="KW-0998">Cell outer membrane</keyword>
<dbReference type="GO" id="GO:0009279">
    <property type="term" value="C:cell outer membrane"/>
    <property type="evidence" value="ECO:0007669"/>
    <property type="project" value="UniProtKB-SubCell"/>
</dbReference>
<sequence length="494" mass="54075">MNTMKIAVKIAFMAAATIPAAASAQEAGRMLSLDEAVAVTLTENPALKAAAYEERAAQQQRRAAIGLRMPQINVTGAYAYMAKDIGFDFNDLKGPVKEGVAGGLTALVQNGLIPADKIPTLQGLLNPMMDADWFLKVQDQSLGFVGGEVTVPIWMGGKINAANRAARINEKTAVAQSDQTRNALISELVERYFGLALATQVVAVRQQVVDGVRRHLEDARALERNGMIAQTERLYVEFKMAEAERELANAKLQAETIASALSNTLGRESDWRPVTAMFLLAKVEDLAYYQDLAQARNPLLSQVSLKRELAQEGVRAQRADFLPQVAAIGGGSFYNYQVAGLVPRWAVGVGVNIKIFDGLNREYKYSAAKQTVRRVGELQNKAGKDIAVLVEKLYNQMMNYRNQMTSIDASLKFAEEYLRMKNAAFLEGMSSSSDLIDAELNLAGVRTERLQAAYNYDLLLARLLEAAGISDEYPSYARRNDAQAVLFDGSRSGN</sequence>